<dbReference type="Proteomes" id="UP000028838">
    <property type="component" value="Unassembled WGS sequence"/>
</dbReference>
<dbReference type="EC" id="2.4.2.29" evidence="5"/>
<dbReference type="InterPro" id="IPR050076">
    <property type="entry name" value="ArchSynthase1/Queuine_TRR"/>
</dbReference>
<dbReference type="GO" id="GO:0016757">
    <property type="term" value="F:glycosyltransferase activity"/>
    <property type="evidence" value="ECO:0007669"/>
    <property type="project" value="UniProtKB-KW"/>
</dbReference>
<dbReference type="AlphaFoldDB" id="A0A086KFY9"/>
<dbReference type="NCBIfam" id="TIGR00449">
    <property type="entry name" value="tgt_general"/>
    <property type="match status" value="3"/>
</dbReference>
<feature type="domain" description="tRNA-guanine(15) transglycosylase-like" evidence="4">
    <location>
        <begin position="510"/>
        <end position="583"/>
    </location>
</feature>
<dbReference type="Gene3D" id="3.20.20.105">
    <property type="entry name" value="Queuine tRNA-ribosyltransferase-like"/>
    <property type="match status" value="1"/>
</dbReference>
<dbReference type="PANTHER" id="PTHR46499:SF1">
    <property type="entry name" value="QUEUINE TRNA-RIBOSYLTRANSFERASE"/>
    <property type="match status" value="1"/>
</dbReference>
<feature type="region of interest" description="Disordered" evidence="2">
    <location>
        <begin position="448"/>
        <end position="484"/>
    </location>
</feature>
<feature type="domain" description="tRNA-guanine(15) transglycosylase-like" evidence="4">
    <location>
        <begin position="686"/>
        <end position="943"/>
    </location>
</feature>
<feature type="signal peptide" evidence="3">
    <location>
        <begin position="1"/>
        <end position="24"/>
    </location>
</feature>
<dbReference type="GO" id="GO:0005737">
    <property type="term" value="C:cytoplasm"/>
    <property type="evidence" value="ECO:0007669"/>
    <property type="project" value="TreeGrafter"/>
</dbReference>
<dbReference type="InterPro" id="IPR002616">
    <property type="entry name" value="tRNA_ribo_trans-like"/>
</dbReference>
<dbReference type="SUPFAM" id="SSF51713">
    <property type="entry name" value="tRNA-guanine transglycosylase"/>
    <property type="match status" value="2"/>
</dbReference>
<dbReference type="EMBL" id="AEYH02002088">
    <property type="protein sequence ID" value="KFG43307.1"/>
    <property type="molecule type" value="Genomic_DNA"/>
</dbReference>
<feature type="compositionally biased region" description="Basic and acidic residues" evidence="2">
    <location>
        <begin position="472"/>
        <end position="484"/>
    </location>
</feature>
<reference evidence="5 6" key="1">
    <citation type="submission" date="2014-07" db="EMBL/GenBank/DDBJ databases">
        <authorList>
            <person name="Sibley D."/>
            <person name="Venepally P."/>
            <person name="Karamycheva S."/>
            <person name="Hadjithomas M."/>
            <person name="Khan A."/>
            <person name="Brunk B."/>
            <person name="Roos D."/>
            <person name="Caler E."/>
            <person name="Lorenzi H."/>
        </authorList>
    </citation>
    <scope>NUCLEOTIDE SEQUENCE [LARGE SCALE GENOMIC DNA]</scope>
    <source>
        <strain evidence="5 6">FOU</strain>
    </source>
</reference>
<sequence length="951" mass="104921">MPGSHRDLFTLMSCFALFPPAAQSLHLGVIKTMDSLLSGWMLHPALFGVKRDCLPTYTGGNRRVSAPSRRRTNRCSSLKSPPLRLSRRSAVVSIFLLSICGHLWGREWGSATRTAVLHSFPCCPLDASPIPVQIHRVARHSHSRTCTRRWQNFSSALPPGTQCSVTFPEHFRSPRTGSRPGRLALFAFLQKRVFSNDTAKGSHPIFLSVFREAQKPSLGSCHRKTHTPCVRLFSTPSPKEPGRRVGSSRICVGFLGGCLSKKLARLPWRWAAGYQLFRSTQQRHWTVSHSATLDSFGANSRMRRVPREGGNISRATRAKSRLYGGMVPSLQSGLSLPDIITGREEGSPKAGTPRVGLIRTRFGDVETPNFILCGTKATVKGITVEMLREANTQIILANTYHLLVYPGPEVIERLGGLQHFTGWHGPMFTDSGGYQIFSLHHGSIADEVKGRRRGSVNRGESVSRASVPGALEGDRGDTLDAESRLNNEGRFDDAVFDRDTDGDDPNSHLLRLDETGAVFRSYHTGQRIELTPERAMEAQAQLGADLIVALDECTPFHTSKGYTAASMRRSHRWALRCLVALSRLREMRGGLPPQFPVFYEKYPATSQPACRSPSCDAVLSGVRKRSVNRVTADDSEESTRFAQSISVGPRSHAECPICSASRDHATTKPAGHGLDSHDIPAREAFPQQGLYGVVQGGVYRDLREESVSFVNEHPFFGSAIGGSLGADSEQMHAVVRETAQQLRRDRPIHLLGIGRMRDIFHGVRQGIDTFDCVHPTRAGRHGSALVPLAFWEDSGSVNVPPSACWDYGDANTGARKVDNVAPRTGVRASAQELPSFLPGQSAAPCLSARQRRRTAFPAAAQRPKEYVDLRNAAFKFDDRPILPNCGCYTCRTASRAYLHYLLKAGEQLGGVLVTVHNIFTMNRLMGSIRQAILQNRLDEEEGKWIHPLMRL</sequence>
<protein>
    <submittedName>
        <fullName evidence="5">Queuine tRNA ribosyl transferase</fullName>
        <ecNumber evidence="5">2.4.2.29</ecNumber>
    </submittedName>
</protein>
<organism evidence="5 6">
    <name type="scientific">Toxoplasma gondii FOU</name>
    <dbReference type="NCBI Taxonomy" id="943167"/>
    <lineage>
        <taxon>Eukaryota</taxon>
        <taxon>Sar</taxon>
        <taxon>Alveolata</taxon>
        <taxon>Apicomplexa</taxon>
        <taxon>Conoidasida</taxon>
        <taxon>Coccidia</taxon>
        <taxon>Eucoccidiorida</taxon>
        <taxon>Eimeriorina</taxon>
        <taxon>Sarcocystidae</taxon>
        <taxon>Toxoplasma</taxon>
    </lineage>
</organism>
<keyword evidence="1" id="KW-0819">tRNA processing</keyword>
<keyword evidence="5" id="KW-0808">Transferase</keyword>
<dbReference type="GO" id="GO:0002099">
    <property type="term" value="P:tRNA wobble guanine modification"/>
    <property type="evidence" value="ECO:0007669"/>
    <property type="project" value="TreeGrafter"/>
</dbReference>
<evidence type="ECO:0000256" key="1">
    <source>
        <dbReference type="ARBA" id="ARBA00022694"/>
    </source>
</evidence>
<dbReference type="VEuPathDB" id="ToxoDB:TGFOU_320620"/>
<evidence type="ECO:0000313" key="6">
    <source>
        <dbReference type="Proteomes" id="UP000028838"/>
    </source>
</evidence>
<dbReference type="Pfam" id="PF01702">
    <property type="entry name" value="TGT"/>
    <property type="match status" value="3"/>
</dbReference>
<comment type="caution">
    <text evidence="5">The sequence shown here is derived from an EMBL/GenBank/DDBJ whole genome shotgun (WGS) entry which is preliminary data.</text>
</comment>
<keyword evidence="5" id="KW-0328">Glycosyltransferase</keyword>
<proteinExistence type="predicted"/>
<evidence type="ECO:0000256" key="2">
    <source>
        <dbReference type="SAM" id="MobiDB-lite"/>
    </source>
</evidence>
<gene>
    <name evidence="5" type="ORF">TGFOU_320620</name>
</gene>
<dbReference type="PANTHER" id="PTHR46499">
    <property type="entry name" value="QUEUINE TRNA-RIBOSYLTRANSFERASE"/>
    <property type="match status" value="1"/>
</dbReference>
<evidence type="ECO:0000313" key="5">
    <source>
        <dbReference type="EMBL" id="KFG43307.1"/>
    </source>
</evidence>
<keyword evidence="3" id="KW-0732">Signal</keyword>
<evidence type="ECO:0000256" key="3">
    <source>
        <dbReference type="SAM" id="SignalP"/>
    </source>
</evidence>
<accession>A0A086KFY9</accession>
<dbReference type="OrthoDB" id="10249838at2759"/>
<dbReference type="InterPro" id="IPR036511">
    <property type="entry name" value="TGT-like_sf"/>
</dbReference>
<name>A0A086KFY9_TOXGO</name>
<feature type="chain" id="PRO_5001809097" evidence="3">
    <location>
        <begin position="25"/>
        <end position="951"/>
    </location>
</feature>
<evidence type="ECO:0000259" key="4">
    <source>
        <dbReference type="Pfam" id="PF01702"/>
    </source>
</evidence>
<feature type="domain" description="tRNA-guanine(15) transglycosylase-like" evidence="4">
    <location>
        <begin position="353"/>
        <end position="444"/>
    </location>
</feature>